<keyword evidence="9 10" id="KW-1208">Phospholipid metabolism</keyword>
<keyword evidence="2 10" id="KW-0444">Lipid biosynthesis</keyword>
<feature type="transmembrane region" description="Helical" evidence="10">
    <location>
        <begin position="117"/>
        <end position="140"/>
    </location>
</feature>
<evidence type="ECO:0000256" key="2">
    <source>
        <dbReference type="ARBA" id="ARBA00022516"/>
    </source>
</evidence>
<protein>
    <recommendedName>
        <fullName evidence="10">Glycerol-3-phosphate acyltransferase</fullName>
    </recommendedName>
    <alternativeName>
        <fullName evidence="10">Acyl-PO4 G3P acyltransferase</fullName>
    </alternativeName>
    <alternativeName>
        <fullName evidence="10">Acyl-phosphate--glycerol-3-phosphate acyltransferase</fullName>
    </alternativeName>
    <alternativeName>
        <fullName evidence="10">G3P acyltransferase</fullName>
        <shortName evidence="10">GPAT</shortName>
        <ecNumber evidence="10">2.3.1.275</ecNumber>
    </alternativeName>
    <alternativeName>
        <fullName evidence="10">Lysophosphatidic acid synthase</fullName>
        <shortName evidence="10">LPA synthase</shortName>
    </alternativeName>
</protein>
<feature type="region of interest" description="Disordered" evidence="11">
    <location>
        <begin position="199"/>
        <end position="218"/>
    </location>
</feature>
<comment type="subunit">
    <text evidence="10">Probably interacts with PlsX.</text>
</comment>
<evidence type="ECO:0000256" key="3">
    <source>
        <dbReference type="ARBA" id="ARBA00022679"/>
    </source>
</evidence>
<dbReference type="GO" id="GO:0008654">
    <property type="term" value="P:phospholipid biosynthetic process"/>
    <property type="evidence" value="ECO:0007669"/>
    <property type="project" value="UniProtKB-UniRule"/>
</dbReference>
<feature type="transmembrane region" description="Helical" evidence="10">
    <location>
        <begin position="147"/>
        <end position="167"/>
    </location>
</feature>
<feature type="transmembrane region" description="Helical" evidence="10">
    <location>
        <begin position="54"/>
        <end position="76"/>
    </location>
</feature>
<comment type="function">
    <text evidence="10">Catalyzes the transfer of an acyl group from acyl-phosphate (acyl-PO(4)) to glycerol-3-phosphate (G3P) to form lysophosphatidic acid (LPA). This enzyme utilizes acyl-phosphate as fatty acyl donor, but not acyl-CoA or acyl-ACP.</text>
</comment>
<evidence type="ECO:0000256" key="5">
    <source>
        <dbReference type="ARBA" id="ARBA00022989"/>
    </source>
</evidence>
<dbReference type="InterPro" id="IPR003811">
    <property type="entry name" value="G3P_acylTferase_PlsY"/>
</dbReference>
<comment type="similarity">
    <text evidence="10">Belongs to the PlsY family.</text>
</comment>
<comment type="subcellular location">
    <subcellularLocation>
        <location evidence="10">Cell membrane</location>
        <topology evidence="10">Multi-pass membrane protein</topology>
    </subcellularLocation>
</comment>
<dbReference type="EC" id="2.3.1.275" evidence="10"/>
<evidence type="ECO:0000256" key="1">
    <source>
        <dbReference type="ARBA" id="ARBA00022475"/>
    </source>
</evidence>
<keyword evidence="7 10" id="KW-0472">Membrane</keyword>
<accession>A0A2D6YJB1</accession>
<comment type="caution">
    <text evidence="12">The sequence shown here is derived from an EMBL/GenBank/DDBJ whole genome shotgun (WGS) entry which is preliminary data.</text>
</comment>
<evidence type="ECO:0000256" key="9">
    <source>
        <dbReference type="ARBA" id="ARBA00023264"/>
    </source>
</evidence>
<evidence type="ECO:0000256" key="4">
    <source>
        <dbReference type="ARBA" id="ARBA00022692"/>
    </source>
</evidence>
<dbReference type="Pfam" id="PF02660">
    <property type="entry name" value="G3P_acyltransf"/>
    <property type="match status" value="1"/>
</dbReference>
<keyword evidence="12" id="KW-0012">Acyltransferase</keyword>
<dbReference type="Proteomes" id="UP000226525">
    <property type="component" value="Unassembled WGS sequence"/>
</dbReference>
<sequence>MSLLISLLIAYILGSIPFGLLIGRFWLGVDVRHQGSGNIGMTNVMRVGGKLPGALTFILDFGKAWLAVMIAAVLLAEESTPEPALGILMLVGAFTILGHVFPVFLRFKGGKGISCQIGTLLAVYYPLALVGMGTWLLMFAWKKISSLSAIVMLCVLPPASLVLPGMIWDLPTWDLSTIQFALSLLLMYSHRDNLRRLREGSESTLQGPSSTTSSQRSK</sequence>
<feature type="transmembrane region" description="Helical" evidence="10">
    <location>
        <begin position="7"/>
        <end position="27"/>
    </location>
</feature>
<dbReference type="NCBIfam" id="TIGR00023">
    <property type="entry name" value="glycerol-3-phosphate 1-O-acyltransferase PlsY"/>
    <property type="match status" value="1"/>
</dbReference>
<evidence type="ECO:0000256" key="8">
    <source>
        <dbReference type="ARBA" id="ARBA00023209"/>
    </source>
</evidence>
<keyword evidence="8 10" id="KW-0594">Phospholipid biosynthesis</keyword>
<gene>
    <name evidence="10 12" type="primary">plsY</name>
    <name evidence="12" type="ORF">CMN54_07085</name>
</gene>
<evidence type="ECO:0000256" key="11">
    <source>
        <dbReference type="SAM" id="MobiDB-lite"/>
    </source>
</evidence>
<keyword evidence="4 10" id="KW-0812">Transmembrane</keyword>
<evidence type="ECO:0000313" key="12">
    <source>
        <dbReference type="EMBL" id="MAH63195.1"/>
    </source>
</evidence>
<proteinExistence type="inferred from homology"/>
<comment type="catalytic activity">
    <reaction evidence="10">
        <text>an acyl phosphate + sn-glycerol 3-phosphate = a 1-acyl-sn-glycero-3-phosphate + phosphate</text>
        <dbReference type="Rhea" id="RHEA:34075"/>
        <dbReference type="ChEBI" id="CHEBI:43474"/>
        <dbReference type="ChEBI" id="CHEBI:57597"/>
        <dbReference type="ChEBI" id="CHEBI:57970"/>
        <dbReference type="ChEBI" id="CHEBI:59918"/>
        <dbReference type="EC" id="2.3.1.275"/>
    </reaction>
</comment>
<evidence type="ECO:0000256" key="7">
    <source>
        <dbReference type="ARBA" id="ARBA00023136"/>
    </source>
</evidence>
<dbReference type="GO" id="GO:0005886">
    <property type="term" value="C:plasma membrane"/>
    <property type="evidence" value="ECO:0007669"/>
    <property type="project" value="UniProtKB-SubCell"/>
</dbReference>
<evidence type="ECO:0000313" key="13">
    <source>
        <dbReference type="Proteomes" id="UP000226525"/>
    </source>
</evidence>
<feature type="transmembrane region" description="Helical" evidence="10">
    <location>
        <begin position="83"/>
        <end position="105"/>
    </location>
</feature>
<comment type="pathway">
    <text evidence="10">Lipid metabolism; phospholipid metabolism.</text>
</comment>
<keyword evidence="3 10" id="KW-0808">Transferase</keyword>
<dbReference type="HAMAP" id="MF_01043">
    <property type="entry name" value="PlsY"/>
    <property type="match status" value="1"/>
</dbReference>
<name>A0A2D6YJB1_9DELT</name>
<evidence type="ECO:0000256" key="6">
    <source>
        <dbReference type="ARBA" id="ARBA00023098"/>
    </source>
</evidence>
<dbReference type="PANTHER" id="PTHR30309">
    <property type="entry name" value="INNER MEMBRANE PROTEIN YGIH"/>
    <property type="match status" value="1"/>
</dbReference>
<dbReference type="EMBL" id="NZEX01000081">
    <property type="protein sequence ID" value="MAH63195.1"/>
    <property type="molecule type" value="Genomic_DNA"/>
</dbReference>
<dbReference type="PANTHER" id="PTHR30309:SF0">
    <property type="entry name" value="GLYCEROL-3-PHOSPHATE ACYLTRANSFERASE-RELATED"/>
    <property type="match status" value="1"/>
</dbReference>
<dbReference type="UniPathway" id="UPA00085"/>
<feature type="compositionally biased region" description="Polar residues" evidence="11">
    <location>
        <begin position="202"/>
        <end position="218"/>
    </location>
</feature>
<dbReference type="SMART" id="SM01207">
    <property type="entry name" value="G3P_acyltransf"/>
    <property type="match status" value="1"/>
</dbReference>
<keyword evidence="6 10" id="KW-0443">Lipid metabolism</keyword>
<keyword evidence="1 10" id="KW-1003">Cell membrane</keyword>
<dbReference type="GO" id="GO:0043772">
    <property type="term" value="F:acyl-phosphate glycerol-3-phosphate acyltransferase activity"/>
    <property type="evidence" value="ECO:0007669"/>
    <property type="project" value="UniProtKB-UniRule"/>
</dbReference>
<organism evidence="12 13">
    <name type="scientific">SAR324 cluster bacterium</name>
    <dbReference type="NCBI Taxonomy" id="2024889"/>
    <lineage>
        <taxon>Bacteria</taxon>
        <taxon>Deltaproteobacteria</taxon>
        <taxon>SAR324 cluster</taxon>
    </lineage>
</organism>
<evidence type="ECO:0000256" key="10">
    <source>
        <dbReference type="HAMAP-Rule" id="MF_01043"/>
    </source>
</evidence>
<keyword evidence="5 10" id="KW-1133">Transmembrane helix</keyword>
<dbReference type="AlphaFoldDB" id="A0A2D6YJB1"/>
<reference evidence="13" key="1">
    <citation type="submission" date="2017-09" db="EMBL/GenBank/DDBJ databases">
        <title>The Reconstruction of 2,631 Draft Metagenome-Assembled Genomes from the Global Oceans.</title>
        <authorList>
            <person name="Tully B.J."/>
            <person name="Graham E.D."/>
            <person name="Heidelberg J.F."/>
        </authorList>
    </citation>
    <scope>NUCLEOTIDE SEQUENCE [LARGE SCALE GENOMIC DNA]</scope>
</reference>